<evidence type="ECO:0000256" key="4">
    <source>
        <dbReference type="ARBA" id="ARBA00022989"/>
    </source>
</evidence>
<dbReference type="PANTHER" id="PTHR11403">
    <property type="entry name" value="CYTOCHROME C OXIDASE SUBUNIT III"/>
    <property type="match status" value="1"/>
</dbReference>
<dbReference type="PROSITE" id="PS50253">
    <property type="entry name" value="COX3"/>
    <property type="match status" value="1"/>
</dbReference>
<comment type="caution">
    <text evidence="9">The sequence shown here is derived from an EMBL/GenBank/DDBJ whole genome shotgun (WGS) entry which is preliminary data.</text>
</comment>
<evidence type="ECO:0000256" key="2">
    <source>
        <dbReference type="ARBA" id="ARBA00010581"/>
    </source>
</evidence>
<feature type="domain" description="Heme-copper oxidase subunit III family profile" evidence="8">
    <location>
        <begin position="36"/>
        <end position="202"/>
    </location>
</feature>
<dbReference type="SUPFAM" id="SSF81452">
    <property type="entry name" value="Cytochrome c oxidase subunit III-like"/>
    <property type="match status" value="1"/>
</dbReference>
<feature type="transmembrane region" description="Helical" evidence="7">
    <location>
        <begin position="34"/>
        <end position="54"/>
    </location>
</feature>
<keyword evidence="3 6" id="KW-0812">Transmembrane</keyword>
<dbReference type="GO" id="GO:0004129">
    <property type="term" value="F:cytochrome-c oxidase activity"/>
    <property type="evidence" value="ECO:0007669"/>
    <property type="project" value="InterPro"/>
</dbReference>
<evidence type="ECO:0000313" key="9">
    <source>
        <dbReference type="EMBL" id="PZA13562.1"/>
    </source>
</evidence>
<dbReference type="AlphaFoldDB" id="A0A323UKB0"/>
<dbReference type="CDD" id="cd02862">
    <property type="entry name" value="NorE_like"/>
    <property type="match status" value="1"/>
</dbReference>
<evidence type="ECO:0000259" key="8">
    <source>
        <dbReference type="PROSITE" id="PS50253"/>
    </source>
</evidence>
<evidence type="ECO:0000313" key="10">
    <source>
        <dbReference type="Proteomes" id="UP000248134"/>
    </source>
</evidence>
<feature type="transmembrane region" description="Helical" evidence="7">
    <location>
        <begin position="109"/>
        <end position="126"/>
    </location>
</feature>
<comment type="subcellular location">
    <subcellularLocation>
        <location evidence="6">Cell membrane</location>
        <topology evidence="6">Multi-pass membrane protein</topology>
    </subcellularLocation>
    <subcellularLocation>
        <location evidence="1">Membrane</location>
        <topology evidence="1">Multi-pass membrane protein</topology>
    </subcellularLocation>
</comment>
<dbReference type="InterPro" id="IPR035973">
    <property type="entry name" value="Cyt_c_oxidase_su3-like_sf"/>
</dbReference>
<comment type="similarity">
    <text evidence="2 6">Belongs to the cytochrome c oxidase subunit 3 family.</text>
</comment>
<dbReference type="InterPro" id="IPR000298">
    <property type="entry name" value="Cyt_c_oxidase-like_su3"/>
</dbReference>
<reference evidence="9 10" key="1">
    <citation type="submission" date="2018-06" db="EMBL/GenBank/DDBJ databases">
        <title>Draft Whole-Genome Sequence of the purple photosynthetic bacterium Rhodospeudomonas palustris XCP.</title>
        <authorList>
            <person name="Rayyan A."/>
            <person name="Meyer T.E."/>
            <person name="Kyndt J.A."/>
        </authorList>
    </citation>
    <scope>NUCLEOTIDE SEQUENCE [LARGE SCALE GENOMIC DNA]</scope>
    <source>
        <strain evidence="9 10">XCP</strain>
    </source>
</reference>
<dbReference type="PANTHER" id="PTHR11403:SF6">
    <property type="entry name" value="NITRIC OXIDE REDUCTASE SUBUNIT E"/>
    <property type="match status" value="1"/>
</dbReference>
<dbReference type="Proteomes" id="UP000248134">
    <property type="component" value="Unassembled WGS sequence"/>
</dbReference>
<dbReference type="OrthoDB" id="9810850at2"/>
<dbReference type="GO" id="GO:0019646">
    <property type="term" value="P:aerobic electron transport chain"/>
    <property type="evidence" value="ECO:0007669"/>
    <property type="project" value="InterPro"/>
</dbReference>
<keyword evidence="4 7" id="KW-1133">Transmembrane helix</keyword>
<evidence type="ECO:0000256" key="5">
    <source>
        <dbReference type="ARBA" id="ARBA00023136"/>
    </source>
</evidence>
<keyword evidence="5 7" id="KW-0472">Membrane</keyword>
<dbReference type="Pfam" id="PF00510">
    <property type="entry name" value="COX3"/>
    <property type="match status" value="1"/>
</dbReference>
<evidence type="ECO:0000256" key="6">
    <source>
        <dbReference type="RuleBase" id="RU003376"/>
    </source>
</evidence>
<feature type="transmembrane region" description="Helical" evidence="7">
    <location>
        <begin position="182"/>
        <end position="201"/>
    </location>
</feature>
<feature type="transmembrane region" description="Helical" evidence="7">
    <location>
        <begin position="146"/>
        <end position="170"/>
    </location>
</feature>
<dbReference type="InterPro" id="IPR024791">
    <property type="entry name" value="Cyt_c/ubiquinol_Oxase_su3"/>
</dbReference>
<evidence type="ECO:0000256" key="3">
    <source>
        <dbReference type="ARBA" id="ARBA00022692"/>
    </source>
</evidence>
<dbReference type="GO" id="GO:0005886">
    <property type="term" value="C:plasma membrane"/>
    <property type="evidence" value="ECO:0007669"/>
    <property type="project" value="UniProtKB-SubCell"/>
</dbReference>
<dbReference type="Gene3D" id="1.20.120.80">
    <property type="entry name" value="Cytochrome c oxidase, subunit III, four-helix bundle"/>
    <property type="match status" value="1"/>
</dbReference>
<gene>
    <name evidence="9" type="ORF">DNX69_04165</name>
</gene>
<dbReference type="InterPro" id="IPR013833">
    <property type="entry name" value="Cyt_c_oxidase_su3_a-hlx"/>
</dbReference>
<dbReference type="EMBL" id="QKQS01000006">
    <property type="protein sequence ID" value="PZA13562.1"/>
    <property type="molecule type" value="Genomic_DNA"/>
</dbReference>
<protein>
    <submittedName>
        <fullName evidence="9">Cytochrome c oxidase subunit 3 family protein</fullName>
    </submittedName>
</protein>
<proteinExistence type="inferred from homology"/>
<organism evidence="9 10">
    <name type="scientific">Rhodopseudomonas palustris</name>
    <dbReference type="NCBI Taxonomy" id="1076"/>
    <lineage>
        <taxon>Bacteria</taxon>
        <taxon>Pseudomonadati</taxon>
        <taxon>Pseudomonadota</taxon>
        <taxon>Alphaproteobacteria</taxon>
        <taxon>Hyphomicrobiales</taxon>
        <taxon>Nitrobacteraceae</taxon>
        <taxon>Rhodopseudomonas</taxon>
    </lineage>
</organism>
<sequence length="202" mass="21381">MTDATAAGVPALPDSPESRIAPGASALDSLPGHLMMWVLIFSELAAFGALLIGFQIARALQPEVFAAGQGQLDPALAAANTLCLVSSGWFAAKASAAAYAGSRQAKWRWTMAACLLGGAFIAIKLFEYAGEIGRGADIDGSTFFTLYFLLTGFHLLHVALGIAILLGVAWRANAAAVESGTCFWHMVDLVWLVMFPIVYLMR</sequence>
<dbReference type="RefSeq" id="WP_110784725.1">
    <property type="nucleotide sequence ID" value="NZ_QKQS01000006.1"/>
</dbReference>
<evidence type="ECO:0000256" key="7">
    <source>
        <dbReference type="SAM" id="Phobius"/>
    </source>
</evidence>
<accession>A0A323UKB0</accession>
<evidence type="ECO:0000256" key="1">
    <source>
        <dbReference type="ARBA" id="ARBA00004141"/>
    </source>
</evidence>
<name>A0A323UKB0_RHOPL</name>